<dbReference type="SMART" id="SM00387">
    <property type="entry name" value="HATPase_c"/>
    <property type="match status" value="1"/>
</dbReference>
<dbReference type="CDD" id="cd00130">
    <property type="entry name" value="PAS"/>
    <property type="match status" value="1"/>
</dbReference>
<dbReference type="InterPro" id="IPR013656">
    <property type="entry name" value="PAS_4"/>
</dbReference>
<evidence type="ECO:0000256" key="1">
    <source>
        <dbReference type="ARBA" id="ARBA00022679"/>
    </source>
</evidence>
<organism evidence="6 7">
    <name type="scientific">Pseudonocardia alni</name>
    <name type="common">Amycolata alni</name>
    <dbReference type="NCBI Taxonomy" id="33907"/>
    <lineage>
        <taxon>Bacteria</taxon>
        <taxon>Bacillati</taxon>
        <taxon>Actinomycetota</taxon>
        <taxon>Actinomycetes</taxon>
        <taxon>Pseudonocardiales</taxon>
        <taxon>Pseudonocardiaceae</taxon>
        <taxon>Pseudonocardia</taxon>
    </lineage>
</organism>
<dbReference type="Gene3D" id="1.20.5.1930">
    <property type="match status" value="1"/>
</dbReference>
<dbReference type="EMBL" id="JACCCZ010000001">
    <property type="protein sequence ID" value="NYG01517.1"/>
    <property type="molecule type" value="Genomic_DNA"/>
</dbReference>
<dbReference type="Pfam" id="PF08448">
    <property type="entry name" value="PAS_4"/>
    <property type="match status" value="1"/>
</dbReference>
<dbReference type="AlphaFoldDB" id="A0A852VYA4"/>
<dbReference type="InterPro" id="IPR000014">
    <property type="entry name" value="PAS"/>
</dbReference>
<dbReference type="Gene3D" id="3.30.450.20">
    <property type="entry name" value="PAS domain"/>
    <property type="match status" value="1"/>
</dbReference>
<dbReference type="Pfam" id="PF07730">
    <property type="entry name" value="HisKA_3"/>
    <property type="match status" value="1"/>
</dbReference>
<keyword evidence="3" id="KW-0902">Two-component regulatory system</keyword>
<reference evidence="6 7" key="1">
    <citation type="submission" date="2020-07" db="EMBL/GenBank/DDBJ databases">
        <title>Sequencing the genomes of 1000 actinobacteria strains.</title>
        <authorList>
            <person name="Klenk H.-P."/>
        </authorList>
    </citation>
    <scope>NUCLEOTIDE SEQUENCE [LARGE SCALE GENOMIC DNA]</scope>
    <source>
        <strain evidence="6 7">DSM 44749</strain>
    </source>
</reference>
<evidence type="ECO:0000256" key="4">
    <source>
        <dbReference type="SAM" id="MobiDB-lite"/>
    </source>
</evidence>
<dbReference type="GeneID" id="98051585"/>
<gene>
    <name evidence="6" type="ORF">HDA37_001802</name>
</gene>
<dbReference type="Pfam" id="PF13185">
    <property type="entry name" value="GAF_2"/>
    <property type="match status" value="1"/>
</dbReference>
<dbReference type="PANTHER" id="PTHR24421">
    <property type="entry name" value="NITRATE/NITRITE SENSOR PROTEIN NARX-RELATED"/>
    <property type="match status" value="1"/>
</dbReference>
<dbReference type="InterPro" id="IPR011712">
    <property type="entry name" value="Sig_transdc_His_kin_sub3_dim/P"/>
</dbReference>
<keyword evidence="7" id="KW-1185">Reference proteome</keyword>
<dbReference type="GO" id="GO:0016020">
    <property type="term" value="C:membrane"/>
    <property type="evidence" value="ECO:0007669"/>
    <property type="project" value="InterPro"/>
</dbReference>
<dbReference type="GO" id="GO:0000155">
    <property type="term" value="F:phosphorelay sensor kinase activity"/>
    <property type="evidence" value="ECO:0007669"/>
    <property type="project" value="InterPro"/>
</dbReference>
<dbReference type="InterPro" id="IPR036890">
    <property type="entry name" value="HATPase_C_sf"/>
</dbReference>
<dbReference type="GO" id="GO:0046983">
    <property type="term" value="F:protein dimerization activity"/>
    <property type="evidence" value="ECO:0007669"/>
    <property type="project" value="InterPro"/>
</dbReference>
<dbReference type="Proteomes" id="UP000549695">
    <property type="component" value="Unassembled WGS sequence"/>
</dbReference>
<dbReference type="RefSeq" id="WP_179760828.1">
    <property type="nucleotide sequence ID" value="NZ_BAAAJZ010000015.1"/>
</dbReference>
<dbReference type="InterPro" id="IPR035965">
    <property type="entry name" value="PAS-like_dom_sf"/>
</dbReference>
<evidence type="ECO:0000313" key="7">
    <source>
        <dbReference type="Proteomes" id="UP000549695"/>
    </source>
</evidence>
<dbReference type="Pfam" id="PF02518">
    <property type="entry name" value="HATPase_c"/>
    <property type="match status" value="1"/>
</dbReference>
<feature type="domain" description="Histidine kinase" evidence="5">
    <location>
        <begin position="414"/>
        <end position="511"/>
    </location>
</feature>
<dbReference type="SUPFAM" id="SSF55781">
    <property type="entry name" value="GAF domain-like"/>
    <property type="match status" value="1"/>
</dbReference>
<dbReference type="SUPFAM" id="SSF55874">
    <property type="entry name" value="ATPase domain of HSP90 chaperone/DNA topoisomerase II/histidine kinase"/>
    <property type="match status" value="1"/>
</dbReference>
<sequence>MVEAGPFVSWSTLARHAPDGLAVVDPDGLFLQLNDAAVVLCARPLDDLIGMPAPFELSRNPQVDPLALLDEGGTEQVCLWAPVAGVRREFAYRTRPLPDHSGLTVVTFRDVGEERHRQRRVTAIARASATLASEGSITATLDALAGEVLQADALAGVQILTLDRSGEALRIMGSAGFRRWPDFFERLVQCRERGAGLRMLDAFEQREPVVVADRWASIQEDPAWQPLHEYLGELDWNWFASVPLLVRGRSAGILNAFFAPGQVVGGRAVEFLEAMAEQAAVAVDYASLLQNERELARRGERQKLARDLHDSIVQQVFSIGMQAKSMAVLGGRGDTVSADSVRRIADEVGLLARTVLADLRAMVHELRPSAPPQPGLEEAVRALVESSTNRTGLRFSLRIQQGLARVPPEMAEDVYRILAEAVHNVVKHAKAGRVTIRMGVRDHTLTITVADDGRGLGAGRAGGDELGGDELGGGYGLTSMRERAERWGGTVCVRPRKAGGTAVSAVLPLTPSDEEGVPATPVDRGNEARP</sequence>
<dbReference type="InterPro" id="IPR029016">
    <property type="entry name" value="GAF-like_dom_sf"/>
</dbReference>
<dbReference type="Gene3D" id="3.30.450.40">
    <property type="match status" value="1"/>
</dbReference>
<accession>A0A852VYA4</accession>
<protein>
    <submittedName>
        <fullName evidence="6">Signal transduction histidine kinase</fullName>
    </submittedName>
</protein>
<evidence type="ECO:0000259" key="5">
    <source>
        <dbReference type="PROSITE" id="PS50109"/>
    </source>
</evidence>
<dbReference type="InterPro" id="IPR005467">
    <property type="entry name" value="His_kinase_dom"/>
</dbReference>
<evidence type="ECO:0000256" key="3">
    <source>
        <dbReference type="ARBA" id="ARBA00023012"/>
    </source>
</evidence>
<name>A0A852VYA4_PSEA5</name>
<dbReference type="PROSITE" id="PS50109">
    <property type="entry name" value="HIS_KIN"/>
    <property type="match status" value="1"/>
</dbReference>
<dbReference type="InterPro" id="IPR050482">
    <property type="entry name" value="Sensor_HK_TwoCompSys"/>
</dbReference>
<evidence type="ECO:0000256" key="2">
    <source>
        <dbReference type="ARBA" id="ARBA00022777"/>
    </source>
</evidence>
<evidence type="ECO:0000313" key="6">
    <source>
        <dbReference type="EMBL" id="NYG01517.1"/>
    </source>
</evidence>
<proteinExistence type="predicted"/>
<keyword evidence="2 6" id="KW-0418">Kinase</keyword>
<feature type="region of interest" description="Disordered" evidence="4">
    <location>
        <begin position="509"/>
        <end position="530"/>
    </location>
</feature>
<dbReference type="CDD" id="cd16917">
    <property type="entry name" value="HATPase_UhpB-NarQ-NarX-like"/>
    <property type="match status" value="1"/>
</dbReference>
<dbReference type="InterPro" id="IPR003594">
    <property type="entry name" value="HATPase_dom"/>
</dbReference>
<dbReference type="SUPFAM" id="SSF55785">
    <property type="entry name" value="PYP-like sensor domain (PAS domain)"/>
    <property type="match status" value="1"/>
</dbReference>
<keyword evidence="1" id="KW-0808">Transferase</keyword>
<dbReference type="InterPro" id="IPR003018">
    <property type="entry name" value="GAF"/>
</dbReference>
<comment type="caution">
    <text evidence="6">The sequence shown here is derived from an EMBL/GenBank/DDBJ whole genome shotgun (WGS) entry which is preliminary data.</text>
</comment>
<dbReference type="Gene3D" id="3.30.565.10">
    <property type="entry name" value="Histidine kinase-like ATPase, C-terminal domain"/>
    <property type="match status" value="1"/>
</dbReference>